<dbReference type="Gene3D" id="3.40.50.10610">
    <property type="entry name" value="ABC-type transport auxiliary lipoprotein component"/>
    <property type="match status" value="1"/>
</dbReference>
<evidence type="ECO:0000313" key="2">
    <source>
        <dbReference type="Proteomes" id="UP000325255"/>
    </source>
</evidence>
<accession>A0A5M6IV05</accession>
<dbReference type="SUPFAM" id="SSF159594">
    <property type="entry name" value="XCC0632-like"/>
    <property type="match status" value="1"/>
</dbReference>
<dbReference type="OrthoDB" id="7375892at2"/>
<comment type="caution">
    <text evidence="1">The sequence shown here is derived from an EMBL/GenBank/DDBJ whole genome shotgun (WGS) entry which is preliminary data.</text>
</comment>
<dbReference type="EMBL" id="VWPK01000018">
    <property type="protein sequence ID" value="KAA5611687.1"/>
    <property type="molecule type" value="Genomic_DNA"/>
</dbReference>
<dbReference type="RefSeq" id="WP_150041228.1">
    <property type="nucleotide sequence ID" value="NZ_OW485601.1"/>
</dbReference>
<sequence length="211" mass="22127">MSQAGPAHDIAPATPRRAALGLLLALAGCGLATRPYAERRQWPLRVRRPQALPPPARGPVLLIRDLAAGPGLEARGLQSIAADGSIRTEFYEEWSVPPAQAVQEAVRAWLAEAGLFQAVILSGSRLGADLVLEGELTALWTLPAQNRAHAALGLTVLRQLPVEAGLLLQTRLEADAPLAAATPQASAQAMEAAVAGLCGQVEAALRTARIR</sequence>
<reference evidence="1 2" key="1">
    <citation type="submission" date="2019-09" db="EMBL/GenBank/DDBJ databases">
        <title>Genome sequence of Rhodovastum atsumiense, a diverse member of the Acetobacteraceae family of non-sulfur purple photosynthetic bacteria.</title>
        <authorList>
            <person name="Meyer T."/>
            <person name="Kyndt J."/>
        </authorList>
    </citation>
    <scope>NUCLEOTIDE SEQUENCE [LARGE SCALE GENOMIC DNA]</scope>
    <source>
        <strain evidence="1 2">DSM 21279</strain>
    </source>
</reference>
<keyword evidence="2" id="KW-1185">Reference proteome</keyword>
<evidence type="ECO:0000313" key="1">
    <source>
        <dbReference type="EMBL" id="KAA5611687.1"/>
    </source>
</evidence>
<organism evidence="1 2">
    <name type="scientific">Rhodovastum atsumiense</name>
    <dbReference type="NCBI Taxonomy" id="504468"/>
    <lineage>
        <taxon>Bacteria</taxon>
        <taxon>Pseudomonadati</taxon>
        <taxon>Pseudomonadota</taxon>
        <taxon>Alphaproteobacteria</taxon>
        <taxon>Acetobacterales</taxon>
        <taxon>Acetobacteraceae</taxon>
        <taxon>Rhodovastum</taxon>
    </lineage>
</organism>
<proteinExistence type="predicted"/>
<dbReference type="Proteomes" id="UP000325255">
    <property type="component" value="Unassembled WGS sequence"/>
</dbReference>
<gene>
    <name evidence="1" type="ORF">F1189_12880</name>
</gene>
<name>A0A5M6IV05_9PROT</name>
<protein>
    <submittedName>
        <fullName evidence="1">Uncharacterized protein</fullName>
    </submittedName>
</protein>
<dbReference type="AlphaFoldDB" id="A0A5M6IV05"/>